<accession>X0SJQ7</accession>
<name>X0SJQ7_9ZZZZ</name>
<dbReference type="PRINTS" id="PR00039">
    <property type="entry name" value="HTHLYSR"/>
</dbReference>
<evidence type="ECO:0000256" key="3">
    <source>
        <dbReference type="ARBA" id="ARBA00023125"/>
    </source>
</evidence>
<dbReference type="GO" id="GO:0003700">
    <property type="term" value="F:DNA-binding transcription factor activity"/>
    <property type="evidence" value="ECO:0007669"/>
    <property type="project" value="InterPro"/>
</dbReference>
<dbReference type="SUPFAM" id="SSF53850">
    <property type="entry name" value="Periplasmic binding protein-like II"/>
    <property type="match status" value="1"/>
</dbReference>
<dbReference type="InterPro" id="IPR000847">
    <property type="entry name" value="LysR_HTH_N"/>
</dbReference>
<proteinExistence type="inferred from homology"/>
<dbReference type="InterPro" id="IPR036388">
    <property type="entry name" value="WH-like_DNA-bd_sf"/>
</dbReference>
<organism evidence="6">
    <name type="scientific">marine sediment metagenome</name>
    <dbReference type="NCBI Taxonomy" id="412755"/>
    <lineage>
        <taxon>unclassified sequences</taxon>
        <taxon>metagenomes</taxon>
        <taxon>ecological metagenomes</taxon>
    </lineage>
</organism>
<sequence length="299" mass="33094">MNLDYLRTYLEVIRLGSFSEVARKLSITQPAVSFQIHKLERDLGVRLLDRGQKTITLTDAGKRLLHFAEVVERERASLARDLEQLREEVMGNIIIAASTIPGEVLLPPILGEFQALHPAVGAQVEVSDSMTVISRVQEGAFEVGFCGIAPQGKELDYFKIAEDEIVLIVFPEHPFAQREDVSFLELEGEPLLFREETSGTQQSLKSLLAKAGLSIEKWSPNLILGTTQAVVSAVEARVGIAFVSNLAIKKSVALGLVKEVAIEGLKLSRDFYCIYRKERVVSRLLGEFIAFVQARASQT</sequence>
<comment type="caution">
    <text evidence="6">The sequence shown here is derived from an EMBL/GenBank/DDBJ whole genome shotgun (WGS) entry which is preliminary data.</text>
</comment>
<evidence type="ECO:0000313" key="6">
    <source>
        <dbReference type="EMBL" id="GAF76112.1"/>
    </source>
</evidence>
<feature type="domain" description="HTH lysR-type" evidence="5">
    <location>
        <begin position="1"/>
        <end position="58"/>
    </location>
</feature>
<dbReference type="InterPro" id="IPR047788">
    <property type="entry name" value="LysR-like_Sec_metab"/>
</dbReference>
<comment type="similarity">
    <text evidence="1">Belongs to the LysR transcriptional regulatory family.</text>
</comment>
<dbReference type="Pfam" id="PF00126">
    <property type="entry name" value="HTH_1"/>
    <property type="match status" value="1"/>
</dbReference>
<keyword evidence="2" id="KW-0805">Transcription regulation</keyword>
<dbReference type="NCBIfam" id="NF040786">
    <property type="entry name" value="LysR_Sec_metab"/>
    <property type="match status" value="1"/>
</dbReference>
<evidence type="ECO:0000259" key="5">
    <source>
        <dbReference type="PROSITE" id="PS50931"/>
    </source>
</evidence>
<gene>
    <name evidence="6" type="ORF">S01H1_00916</name>
</gene>
<reference evidence="6" key="1">
    <citation type="journal article" date="2014" name="Front. Microbiol.">
        <title>High frequency of phylogenetically diverse reductive dehalogenase-homologous genes in deep subseafloor sedimentary metagenomes.</title>
        <authorList>
            <person name="Kawai M."/>
            <person name="Futagami T."/>
            <person name="Toyoda A."/>
            <person name="Takaki Y."/>
            <person name="Nishi S."/>
            <person name="Hori S."/>
            <person name="Arai W."/>
            <person name="Tsubouchi T."/>
            <person name="Morono Y."/>
            <person name="Uchiyama I."/>
            <person name="Ito T."/>
            <person name="Fujiyama A."/>
            <person name="Inagaki F."/>
            <person name="Takami H."/>
        </authorList>
    </citation>
    <scope>NUCLEOTIDE SEQUENCE</scope>
    <source>
        <strain evidence="6">Expedition CK06-06</strain>
    </source>
</reference>
<dbReference type="PROSITE" id="PS50931">
    <property type="entry name" value="HTH_LYSR"/>
    <property type="match status" value="1"/>
</dbReference>
<dbReference type="PANTHER" id="PTHR30126:SF40">
    <property type="entry name" value="HTH-TYPE TRANSCRIPTIONAL REGULATOR GLTR"/>
    <property type="match status" value="1"/>
</dbReference>
<evidence type="ECO:0000256" key="2">
    <source>
        <dbReference type="ARBA" id="ARBA00023015"/>
    </source>
</evidence>
<dbReference type="FunFam" id="1.10.10.10:FF:000001">
    <property type="entry name" value="LysR family transcriptional regulator"/>
    <property type="match status" value="1"/>
</dbReference>
<dbReference type="SUPFAM" id="SSF46785">
    <property type="entry name" value="Winged helix' DNA-binding domain"/>
    <property type="match status" value="1"/>
</dbReference>
<dbReference type="EMBL" id="BARS01000358">
    <property type="protein sequence ID" value="GAF76112.1"/>
    <property type="molecule type" value="Genomic_DNA"/>
</dbReference>
<dbReference type="PANTHER" id="PTHR30126">
    <property type="entry name" value="HTH-TYPE TRANSCRIPTIONAL REGULATOR"/>
    <property type="match status" value="1"/>
</dbReference>
<dbReference type="AlphaFoldDB" id="X0SJQ7"/>
<keyword evidence="3" id="KW-0238">DNA-binding</keyword>
<dbReference type="InterPro" id="IPR036390">
    <property type="entry name" value="WH_DNA-bd_sf"/>
</dbReference>
<dbReference type="Pfam" id="PF03466">
    <property type="entry name" value="LysR_substrate"/>
    <property type="match status" value="1"/>
</dbReference>
<dbReference type="Gene3D" id="1.10.10.10">
    <property type="entry name" value="Winged helix-like DNA-binding domain superfamily/Winged helix DNA-binding domain"/>
    <property type="match status" value="1"/>
</dbReference>
<evidence type="ECO:0000256" key="1">
    <source>
        <dbReference type="ARBA" id="ARBA00009437"/>
    </source>
</evidence>
<dbReference type="Gene3D" id="3.40.190.290">
    <property type="match status" value="1"/>
</dbReference>
<dbReference type="GO" id="GO:0000976">
    <property type="term" value="F:transcription cis-regulatory region binding"/>
    <property type="evidence" value="ECO:0007669"/>
    <property type="project" value="TreeGrafter"/>
</dbReference>
<evidence type="ECO:0000256" key="4">
    <source>
        <dbReference type="ARBA" id="ARBA00023163"/>
    </source>
</evidence>
<dbReference type="InterPro" id="IPR005119">
    <property type="entry name" value="LysR_subst-bd"/>
</dbReference>
<protein>
    <recommendedName>
        <fullName evidence="5">HTH lysR-type domain-containing protein</fullName>
    </recommendedName>
</protein>
<keyword evidence="4" id="KW-0804">Transcription</keyword>